<dbReference type="RefSeq" id="WP_379932517.1">
    <property type="nucleotide sequence ID" value="NZ_JBHTHY010000003.1"/>
</dbReference>
<dbReference type="EMBL" id="JBHTHY010000003">
    <property type="protein sequence ID" value="MFD0796636.1"/>
    <property type="molecule type" value="Genomic_DNA"/>
</dbReference>
<evidence type="ECO:0000313" key="2">
    <source>
        <dbReference type="Proteomes" id="UP001597012"/>
    </source>
</evidence>
<sequence length="48" mass="5469">MEISGYNWKVSLLEVSEVTSSFGANEAIFPKGSVFFDDALWMKEIEHE</sequence>
<gene>
    <name evidence="1" type="ORF">ACFQZJ_04135</name>
</gene>
<accession>A0ABW3B1F4</accession>
<proteinExistence type="predicted"/>
<dbReference type="Proteomes" id="UP001597012">
    <property type="component" value="Unassembled WGS sequence"/>
</dbReference>
<comment type="caution">
    <text evidence="1">The sequence shown here is derived from an EMBL/GenBank/DDBJ whole genome shotgun (WGS) entry which is preliminary data.</text>
</comment>
<protein>
    <submittedName>
        <fullName evidence="1">Uncharacterized protein</fullName>
    </submittedName>
</protein>
<organism evidence="1 2">
    <name type="scientific">Maribacter chungangensis</name>
    <dbReference type="NCBI Taxonomy" id="1069117"/>
    <lineage>
        <taxon>Bacteria</taxon>
        <taxon>Pseudomonadati</taxon>
        <taxon>Bacteroidota</taxon>
        <taxon>Flavobacteriia</taxon>
        <taxon>Flavobacteriales</taxon>
        <taxon>Flavobacteriaceae</taxon>
        <taxon>Maribacter</taxon>
    </lineage>
</organism>
<keyword evidence="2" id="KW-1185">Reference proteome</keyword>
<name>A0ABW3B1F4_9FLAO</name>
<evidence type="ECO:0000313" key="1">
    <source>
        <dbReference type="EMBL" id="MFD0796636.1"/>
    </source>
</evidence>
<reference evidence="2" key="1">
    <citation type="journal article" date="2019" name="Int. J. Syst. Evol. Microbiol.">
        <title>The Global Catalogue of Microorganisms (GCM) 10K type strain sequencing project: providing services to taxonomists for standard genome sequencing and annotation.</title>
        <authorList>
            <consortium name="The Broad Institute Genomics Platform"/>
            <consortium name="The Broad Institute Genome Sequencing Center for Infectious Disease"/>
            <person name="Wu L."/>
            <person name="Ma J."/>
        </authorList>
    </citation>
    <scope>NUCLEOTIDE SEQUENCE [LARGE SCALE GENOMIC DNA]</scope>
    <source>
        <strain evidence="2">CCUG 61948</strain>
    </source>
</reference>